<evidence type="ECO:0000313" key="2">
    <source>
        <dbReference type="Proteomes" id="UP000268014"/>
    </source>
</evidence>
<name>A0A0N4X580_HAEPC</name>
<reference evidence="1 2" key="2">
    <citation type="submission" date="2018-11" db="EMBL/GenBank/DDBJ databases">
        <authorList>
            <consortium name="Pathogen Informatics"/>
        </authorList>
    </citation>
    <scope>NUCLEOTIDE SEQUENCE [LARGE SCALE GENOMIC DNA]</scope>
    <source>
        <strain evidence="1 2">MHpl1</strain>
    </source>
</reference>
<protein>
    <submittedName>
        <fullName evidence="1 3">Uncharacterized protein</fullName>
    </submittedName>
</protein>
<reference evidence="3" key="1">
    <citation type="submission" date="2017-02" db="UniProtKB">
        <authorList>
            <consortium name="WormBaseParasite"/>
        </authorList>
    </citation>
    <scope>IDENTIFICATION</scope>
</reference>
<keyword evidence="2" id="KW-1185">Reference proteome</keyword>
<proteinExistence type="predicted"/>
<accession>A0A0N4X580</accession>
<evidence type="ECO:0000313" key="3">
    <source>
        <dbReference type="WBParaSite" id="HPLM_0001952201-mRNA-1"/>
    </source>
</evidence>
<dbReference type="AlphaFoldDB" id="A0A0N4X580"/>
<sequence>MNICNLCSVQSEGGAVANCTLSRKQGQGNETWLGSRSGQPRLSHLDGNLVNLGDSFDFMSHLRGGQSMCKIGSLRFTKSRSKVGKIEDQWTSLLGSLNATFLTNLS</sequence>
<organism evidence="3">
    <name type="scientific">Haemonchus placei</name>
    <name type="common">Barber's pole worm</name>
    <dbReference type="NCBI Taxonomy" id="6290"/>
    <lineage>
        <taxon>Eukaryota</taxon>
        <taxon>Metazoa</taxon>
        <taxon>Ecdysozoa</taxon>
        <taxon>Nematoda</taxon>
        <taxon>Chromadorea</taxon>
        <taxon>Rhabditida</taxon>
        <taxon>Rhabditina</taxon>
        <taxon>Rhabditomorpha</taxon>
        <taxon>Strongyloidea</taxon>
        <taxon>Trichostrongylidae</taxon>
        <taxon>Haemonchus</taxon>
    </lineage>
</organism>
<dbReference type="Proteomes" id="UP000268014">
    <property type="component" value="Unassembled WGS sequence"/>
</dbReference>
<dbReference type="WBParaSite" id="HPLM_0001952201-mRNA-1">
    <property type="protein sequence ID" value="HPLM_0001952201-mRNA-1"/>
    <property type="gene ID" value="HPLM_0001952201"/>
</dbReference>
<dbReference type="EMBL" id="UZAF01021381">
    <property type="protein sequence ID" value="VDO77719.1"/>
    <property type="molecule type" value="Genomic_DNA"/>
</dbReference>
<evidence type="ECO:0000313" key="1">
    <source>
        <dbReference type="EMBL" id="VDO77719.1"/>
    </source>
</evidence>
<gene>
    <name evidence="1" type="ORF">HPLM_LOCUS19514</name>
</gene>